<dbReference type="PROSITE" id="PS00517">
    <property type="entry name" value="RNASE_3_1"/>
    <property type="match status" value="1"/>
</dbReference>
<dbReference type="GO" id="GO:0005737">
    <property type="term" value="C:cytoplasm"/>
    <property type="evidence" value="ECO:0007669"/>
    <property type="project" value="TreeGrafter"/>
</dbReference>
<evidence type="ECO:0000313" key="5">
    <source>
        <dbReference type="EMBL" id="KAL0000765.1"/>
    </source>
</evidence>
<keyword evidence="2" id="KW-0694">RNA-binding</keyword>
<gene>
    <name evidence="5" type="ORF">SO802_014546</name>
</gene>
<accession>A0AAW2CR87</accession>
<dbReference type="CDD" id="cd00593">
    <property type="entry name" value="RIBOc"/>
    <property type="match status" value="1"/>
</dbReference>
<keyword evidence="1" id="KW-0378">Hydrolase</keyword>
<dbReference type="InterPro" id="IPR014720">
    <property type="entry name" value="dsRBD_dom"/>
</dbReference>
<dbReference type="SUPFAM" id="SSF54768">
    <property type="entry name" value="dsRNA-binding domain-like"/>
    <property type="match status" value="1"/>
</dbReference>
<feature type="compositionally biased region" description="Low complexity" evidence="3">
    <location>
        <begin position="40"/>
        <end position="60"/>
    </location>
</feature>
<evidence type="ECO:0000256" key="3">
    <source>
        <dbReference type="SAM" id="MobiDB-lite"/>
    </source>
</evidence>
<evidence type="ECO:0000256" key="1">
    <source>
        <dbReference type="ARBA" id="ARBA00022801"/>
    </source>
</evidence>
<dbReference type="AlphaFoldDB" id="A0AAW2CR87"/>
<proteinExistence type="predicted"/>
<name>A0AAW2CR87_9ROSI</name>
<dbReference type="GO" id="GO:0004525">
    <property type="term" value="F:ribonuclease III activity"/>
    <property type="evidence" value="ECO:0007669"/>
    <property type="project" value="InterPro"/>
</dbReference>
<feature type="domain" description="RNase III" evidence="4">
    <location>
        <begin position="67"/>
        <end position="204"/>
    </location>
</feature>
<dbReference type="Proteomes" id="UP001459277">
    <property type="component" value="Unassembled WGS sequence"/>
</dbReference>
<protein>
    <recommendedName>
        <fullName evidence="4">RNase III domain-containing protein</fullName>
    </recommendedName>
</protein>
<dbReference type="GO" id="GO:0003723">
    <property type="term" value="F:RNA binding"/>
    <property type="evidence" value="ECO:0007669"/>
    <property type="project" value="UniProtKB-KW"/>
</dbReference>
<dbReference type="EMBL" id="JAZDWU010000005">
    <property type="protein sequence ID" value="KAL0000765.1"/>
    <property type="molecule type" value="Genomic_DNA"/>
</dbReference>
<keyword evidence="6" id="KW-1185">Reference proteome</keyword>
<feature type="region of interest" description="Disordered" evidence="3">
    <location>
        <begin position="40"/>
        <end position="63"/>
    </location>
</feature>
<dbReference type="InterPro" id="IPR000999">
    <property type="entry name" value="RNase_III_dom"/>
</dbReference>
<dbReference type="InterPro" id="IPR036389">
    <property type="entry name" value="RNase_III_sf"/>
</dbReference>
<evidence type="ECO:0000256" key="2">
    <source>
        <dbReference type="ARBA" id="ARBA00022884"/>
    </source>
</evidence>
<dbReference type="GO" id="GO:0030422">
    <property type="term" value="P:siRNA processing"/>
    <property type="evidence" value="ECO:0007669"/>
    <property type="project" value="TreeGrafter"/>
</dbReference>
<dbReference type="PROSITE" id="PS50142">
    <property type="entry name" value="RNASE_3_2"/>
    <property type="match status" value="1"/>
</dbReference>
<reference evidence="5 6" key="1">
    <citation type="submission" date="2024-01" db="EMBL/GenBank/DDBJ databases">
        <title>A telomere-to-telomere, gap-free genome of sweet tea (Lithocarpus litseifolius).</title>
        <authorList>
            <person name="Zhou J."/>
        </authorList>
    </citation>
    <scope>NUCLEOTIDE SEQUENCE [LARGE SCALE GENOMIC DNA]</scope>
    <source>
        <strain evidence="5">Zhou-2022a</strain>
        <tissue evidence="5">Leaf</tissue>
    </source>
</reference>
<sequence>MMNAMDLDPQPDIFTHWCTDLYNLPTPFLYTIPTATATSLSSSSSSSSSSSPPSTSGGAADDMASSIRSVEEILSYRFKDKSLLEEALTHSSYNNGESFKSYQRLEFVGDAVLGLALSNYVFLAYPNLEPGQLSSLRAANISTEKLARVAVRHGLHRFIRHNAAPLHDKFLIFLEKDEGPPHDKKYVSSVQIPTLDGVLYIEGDEKSRVKEAQNSAASWIIRALQESNYL</sequence>
<comment type="caution">
    <text evidence="5">The sequence shown here is derived from an EMBL/GenBank/DDBJ whole genome shotgun (WGS) entry which is preliminary data.</text>
</comment>
<dbReference type="SUPFAM" id="SSF69065">
    <property type="entry name" value="RNase III domain-like"/>
    <property type="match status" value="1"/>
</dbReference>
<dbReference type="SMART" id="SM00535">
    <property type="entry name" value="RIBOc"/>
    <property type="match status" value="1"/>
</dbReference>
<dbReference type="PANTHER" id="PTHR14950">
    <property type="entry name" value="DICER-RELATED"/>
    <property type="match status" value="1"/>
</dbReference>
<dbReference type="Pfam" id="PF14622">
    <property type="entry name" value="Ribonucleas_3_3"/>
    <property type="match status" value="1"/>
</dbReference>
<evidence type="ECO:0000313" key="6">
    <source>
        <dbReference type="Proteomes" id="UP001459277"/>
    </source>
</evidence>
<organism evidence="5 6">
    <name type="scientific">Lithocarpus litseifolius</name>
    <dbReference type="NCBI Taxonomy" id="425828"/>
    <lineage>
        <taxon>Eukaryota</taxon>
        <taxon>Viridiplantae</taxon>
        <taxon>Streptophyta</taxon>
        <taxon>Embryophyta</taxon>
        <taxon>Tracheophyta</taxon>
        <taxon>Spermatophyta</taxon>
        <taxon>Magnoliopsida</taxon>
        <taxon>eudicotyledons</taxon>
        <taxon>Gunneridae</taxon>
        <taxon>Pentapetalae</taxon>
        <taxon>rosids</taxon>
        <taxon>fabids</taxon>
        <taxon>Fagales</taxon>
        <taxon>Fagaceae</taxon>
        <taxon>Lithocarpus</taxon>
    </lineage>
</organism>
<dbReference type="Pfam" id="PF00035">
    <property type="entry name" value="dsrm"/>
    <property type="match status" value="1"/>
</dbReference>
<dbReference type="PANTHER" id="PTHR14950:SF49">
    <property type="entry name" value="RIBONUCLEASE 3-LIKE PROTEIN 2-RELATED"/>
    <property type="match status" value="1"/>
</dbReference>
<dbReference type="Gene3D" id="1.10.1520.10">
    <property type="entry name" value="Ribonuclease III domain"/>
    <property type="match status" value="1"/>
</dbReference>
<dbReference type="GO" id="GO:0005634">
    <property type="term" value="C:nucleus"/>
    <property type="evidence" value="ECO:0007669"/>
    <property type="project" value="TreeGrafter"/>
</dbReference>
<evidence type="ECO:0000259" key="4">
    <source>
        <dbReference type="PROSITE" id="PS50142"/>
    </source>
</evidence>